<organism evidence="8 9">
    <name type="scientific">Rhodoferax mekongensis</name>
    <dbReference type="NCBI Taxonomy" id="3068341"/>
    <lineage>
        <taxon>Bacteria</taxon>
        <taxon>Pseudomonadati</taxon>
        <taxon>Pseudomonadota</taxon>
        <taxon>Betaproteobacteria</taxon>
        <taxon>Burkholderiales</taxon>
        <taxon>Comamonadaceae</taxon>
        <taxon>Rhodoferax</taxon>
    </lineage>
</organism>
<dbReference type="PROSITE" id="PS51755">
    <property type="entry name" value="OMPR_PHOB"/>
    <property type="match status" value="1"/>
</dbReference>
<proteinExistence type="predicted"/>
<reference evidence="8 9" key="1">
    <citation type="submission" date="2023-08" db="EMBL/GenBank/DDBJ databases">
        <title>Rhodoferax potami sp. nov. and Rhodoferax mekongensis sp. nov., isolated from the Mekong River in Thailand.</title>
        <authorList>
            <person name="Kitikhun S."/>
            <person name="Charoenyingcharoen P."/>
            <person name="Siriarchawattana P."/>
            <person name="Likhitrattanapisal S."/>
            <person name="Nilsakha T."/>
            <person name="Chanpet A."/>
            <person name="Rattanawaree P."/>
            <person name="Ingsriswang S."/>
        </authorList>
    </citation>
    <scope>NUCLEOTIDE SEQUENCE [LARGE SCALE GENOMIC DNA]</scope>
    <source>
        <strain evidence="8 9">TBRC 17307</strain>
    </source>
</reference>
<evidence type="ECO:0000256" key="1">
    <source>
        <dbReference type="ARBA" id="ARBA00023015"/>
    </source>
</evidence>
<protein>
    <submittedName>
        <fullName evidence="8">Response regulator</fullName>
    </submittedName>
</protein>
<feature type="domain" description="Response regulatory" evidence="6">
    <location>
        <begin position="2"/>
        <end position="116"/>
    </location>
</feature>
<dbReference type="EMBL" id="CP132507">
    <property type="protein sequence ID" value="WNO03530.1"/>
    <property type="molecule type" value="Genomic_DNA"/>
</dbReference>
<dbReference type="PANTHER" id="PTHR48111">
    <property type="entry name" value="REGULATOR OF RPOS"/>
    <property type="match status" value="1"/>
</dbReference>
<dbReference type="RefSeq" id="WP_313866424.1">
    <property type="nucleotide sequence ID" value="NZ_CP132507.1"/>
</dbReference>
<keyword evidence="3" id="KW-0804">Transcription</keyword>
<dbReference type="InterPro" id="IPR001789">
    <property type="entry name" value="Sig_transdc_resp-reg_receiver"/>
</dbReference>
<dbReference type="PANTHER" id="PTHR48111:SF67">
    <property type="entry name" value="TRANSCRIPTIONAL REGULATORY PROTEIN TCTD"/>
    <property type="match status" value="1"/>
</dbReference>
<evidence type="ECO:0000256" key="2">
    <source>
        <dbReference type="ARBA" id="ARBA00023125"/>
    </source>
</evidence>
<dbReference type="SUPFAM" id="SSF46894">
    <property type="entry name" value="C-terminal effector domain of the bipartite response regulators"/>
    <property type="match status" value="1"/>
</dbReference>
<keyword evidence="2 5" id="KW-0238">DNA-binding</keyword>
<dbReference type="InterPro" id="IPR011006">
    <property type="entry name" value="CheY-like_superfamily"/>
</dbReference>
<feature type="domain" description="OmpR/PhoB-type" evidence="7">
    <location>
        <begin position="124"/>
        <end position="220"/>
    </location>
</feature>
<dbReference type="InterPro" id="IPR039420">
    <property type="entry name" value="WalR-like"/>
</dbReference>
<dbReference type="Gene3D" id="1.10.10.10">
    <property type="entry name" value="Winged helix-like DNA-binding domain superfamily/Winged helix DNA-binding domain"/>
    <property type="match status" value="1"/>
</dbReference>
<gene>
    <name evidence="8" type="ORF">RAN89_11425</name>
</gene>
<keyword evidence="1" id="KW-0805">Transcription regulation</keyword>
<dbReference type="Proteomes" id="UP001302257">
    <property type="component" value="Chromosome"/>
</dbReference>
<dbReference type="InterPro" id="IPR036388">
    <property type="entry name" value="WH-like_DNA-bd_sf"/>
</dbReference>
<dbReference type="CDD" id="cd00383">
    <property type="entry name" value="trans_reg_C"/>
    <property type="match status" value="1"/>
</dbReference>
<dbReference type="SUPFAM" id="SSF52172">
    <property type="entry name" value="CheY-like"/>
    <property type="match status" value="1"/>
</dbReference>
<evidence type="ECO:0000313" key="8">
    <source>
        <dbReference type="EMBL" id="WNO03530.1"/>
    </source>
</evidence>
<dbReference type="SMART" id="SM00448">
    <property type="entry name" value="REC"/>
    <property type="match status" value="1"/>
</dbReference>
<accession>A0ABZ0AW78</accession>
<evidence type="ECO:0000256" key="5">
    <source>
        <dbReference type="PROSITE-ProRule" id="PRU01091"/>
    </source>
</evidence>
<evidence type="ECO:0000256" key="4">
    <source>
        <dbReference type="PROSITE-ProRule" id="PRU00169"/>
    </source>
</evidence>
<dbReference type="Gene3D" id="3.40.50.2300">
    <property type="match status" value="1"/>
</dbReference>
<dbReference type="InterPro" id="IPR001867">
    <property type="entry name" value="OmpR/PhoB-type_DNA-bd"/>
</dbReference>
<feature type="DNA-binding region" description="OmpR/PhoB-type" evidence="5">
    <location>
        <begin position="124"/>
        <end position="220"/>
    </location>
</feature>
<evidence type="ECO:0000313" key="9">
    <source>
        <dbReference type="Proteomes" id="UP001302257"/>
    </source>
</evidence>
<dbReference type="Pfam" id="PF00072">
    <property type="entry name" value="Response_reg"/>
    <property type="match status" value="1"/>
</dbReference>
<dbReference type="PROSITE" id="PS50110">
    <property type="entry name" value="RESPONSE_REGULATORY"/>
    <property type="match status" value="1"/>
</dbReference>
<dbReference type="SMART" id="SM00862">
    <property type="entry name" value="Trans_reg_C"/>
    <property type="match status" value="1"/>
</dbReference>
<dbReference type="CDD" id="cd17624">
    <property type="entry name" value="REC_OmpR_PmrA-like"/>
    <property type="match status" value="1"/>
</dbReference>
<sequence>MHILLAEDEHSLGEWLSKALEQSGHKVDWRNDGRLVELALGDTDYDALVLDLGLPGKSGTDILRSIRSRDNRLPVLVLTARDSLTERVNTLNQGADDFLPKPFALAELEARLTALVRRARGSEHPRFAAGPLNFDTVTRQFTLHGAMLALSPREHALLKALIMRSGEPLSRQQVMDRIFSDESDVLPSAIDMLLHRLRKRLEHSGVHIHTYRGLGYVLESDTPSQP</sequence>
<keyword evidence="4" id="KW-0597">Phosphoprotein</keyword>
<evidence type="ECO:0000256" key="3">
    <source>
        <dbReference type="ARBA" id="ARBA00023163"/>
    </source>
</evidence>
<evidence type="ECO:0000259" key="7">
    <source>
        <dbReference type="PROSITE" id="PS51755"/>
    </source>
</evidence>
<evidence type="ECO:0000259" key="6">
    <source>
        <dbReference type="PROSITE" id="PS50110"/>
    </source>
</evidence>
<name>A0ABZ0AW78_9BURK</name>
<dbReference type="Pfam" id="PF00486">
    <property type="entry name" value="Trans_reg_C"/>
    <property type="match status" value="1"/>
</dbReference>
<dbReference type="InterPro" id="IPR016032">
    <property type="entry name" value="Sig_transdc_resp-reg_C-effctor"/>
</dbReference>
<keyword evidence="9" id="KW-1185">Reference proteome</keyword>
<feature type="modified residue" description="4-aspartylphosphate" evidence="4">
    <location>
        <position position="51"/>
    </location>
</feature>